<evidence type="ECO:0000313" key="4">
    <source>
        <dbReference type="Proteomes" id="UP000693970"/>
    </source>
</evidence>
<reference evidence="3" key="2">
    <citation type="submission" date="2021-04" db="EMBL/GenBank/DDBJ databases">
        <authorList>
            <person name="Podell S."/>
        </authorList>
    </citation>
    <scope>NUCLEOTIDE SEQUENCE</scope>
    <source>
        <strain evidence="3">Hildebrandi</strain>
    </source>
</reference>
<comment type="caution">
    <text evidence="3">The sequence shown here is derived from an EMBL/GenBank/DDBJ whole genome shotgun (WGS) entry which is preliminary data.</text>
</comment>
<proteinExistence type="predicted"/>
<keyword evidence="4" id="KW-1185">Reference proteome</keyword>
<evidence type="ECO:0000313" key="3">
    <source>
        <dbReference type="EMBL" id="KAG7357373.1"/>
    </source>
</evidence>
<feature type="compositionally biased region" description="Basic and acidic residues" evidence="1">
    <location>
        <begin position="149"/>
        <end position="158"/>
    </location>
</feature>
<gene>
    <name evidence="3" type="ORF">IV203_002061</name>
</gene>
<sequence length="510" mass="55507">MHLDIRTATMSDDLGTKKGSSSSSNKGSASSTDPNAVFLPAWFVPTEKDVICGWARQNHRHKGNQRFRQLVEFSAPLYVAAKTKLEKTNVIQSVVEKVRRDSVGGGFIKRDFQSGLWYEIGDDKARDKVGHAIRRVVEESSRARKVRKTSKEMKKGETDSTDEGNDDAKLGSGKKEALPSLDDFVESEVDLLDGSSNHRGATISGNDDAASESLSSNLMLPLKLDGVVAPSFLYQNIHGGPNAAMVPNNNLRGTSIPSLSQSTFSLDQQMFPRSDASLLQGSHQAQKGNDAALLNILSQATSRSGLEGWMTSSLQAMQPHNPQSITQQQHQHTQDQPLPRISGNSAQFDFSGDFQQARLVALLEEQQQQQQQQQRMNNQIVLQNRLSLTGETRLAPVSAPNNATLGSLGLFPPSTATMPSGGYGMPLAAPNFSPLLAGNTMLSDSSLTSTPGFSSLNDLSFVQSQQQQLQLLQDRNGVSGNNTDRLDGNNNSINNNNMLNFPFPNSFHPR</sequence>
<feature type="region of interest" description="Disordered" evidence="1">
    <location>
        <begin position="1"/>
        <end position="32"/>
    </location>
</feature>
<feature type="compositionally biased region" description="Basic and acidic residues" evidence="1">
    <location>
        <begin position="166"/>
        <end position="177"/>
    </location>
</feature>
<feature type="region of interest" description="Disordered" evidence="1">
    <location>
        <begin position="476"/>
        <end position="497"/>
    </location>
</feature>
<dbReference type="AlphaFoldDB" id="A0A9K3PS73"/>
<feature type="region of interest" description="Disordered" evidence="1">
    <location>
        <begin position="140"/>
        <end position="177"/>
    </location>
</feature>
<dbReference type="InterPro" id="IPR049227">
    <property type="entry name" value="DUF6824"/>
</dbReference>
<dbReference type="OrthoDB" id="48019at2759"/>
<organism evidence="3 4">
    <name type="scientific">Nitzschia inconspicua</name>
    <dbReference type="NCBI Taxonomy" id="303405"/>
    <lineage>
        <taxon>Eukaryota</taxon>
        <taxon>Sar</taxon>
        <taxon>Stramenopiles</taxon>
        <taxon>Ochrophyta</taxon>
        <taxon>Bacillariophyta</taxon>
        <taxon>Bacillariophyceae</taxon>
        <taxon>Bacillariophycidae</taxon>
        <taxon>Bacillariales</taxon>
        <taxon>Bacillariaceae</taxon>
        <taxon>Nitzschia</taxon>
    </lineage>
</organism>
<accession>A0A9K3PS73</accession>
<feature type="domain" description="DUF6824" evidence="2">
    <location>
        <begin position="49"/>
        <end position="134"/>
    </location>
</feature>
<dbReference type="Proteomes" id="UP000693970">
    <property type="component" value="Unassembled WGS sequence"/>
</dbReference>
<protein>
    <recommendedName>
        <fullName evidence="2">DUF6824 domain-containing protein</fullName>
    </recommendedName>
</protein>
<evidence type="ECO:0000259" key="2">
    <source>
        <dbReference type="Pfam" id="PF20710"/>
    </source>
</evidence>
<feature type="compositionally biased region" description="Low complexity" evidence="1">
    <location>
        <begin position="326"/>
        <end position="336"/>
    </location>
</feature>
<feature type="compositionally biased region" description="Low complexity" evidence="1">
    <location>
        <begin position="11"/>
        <end position="32"/>
    </location>
</feature>
<reference evidence="3" key="1">
    <citation type="journal article" date="2021" name="Sci. Rep.">
        <title>Diploid genomic architecture of Nitzschia inconspicua, an elite biomass production diatom.</title>
        <authorList>
            <person name="Oliver A."/>
            <person name="Podell S."/>
            <person name="Pinowska A."/>
            <person name="Traller J.C."/>
            <person name="Smith S.R."/>
            <person name="McClure R."/>
            <person name="Beliaev A."/>
            <person name="Bohutskyi P."/>
            <person name="Hill E.A."/>
            <person name="Rabines A."/>
            <person name="Zheng H."/>
            <person name="Allen L.Z."/>
            <person name="Kuo A."/>
            <person name="Grigoriev I.V."/>
            <person name="Allen A.E."/>
            <person name="Hazlebeck D."/>
            <person name="Allen E.E."/>
        </authorList>
    </citation>
    <scope>NUCLEOTIDE SEQUENCE</scope>
    <source>
        <strain evidence="3">Hildebrandi</strain>
    </source>
</reference>
<evidence type="ECO:0000256" key="1">
    <source>
        <dbReference type="SAM" id="MobiDB-lite"/>
    </source>
</evidence>
<dbReference type="EMBL" id="JAGRRH010000015">
    <property type="protein sequence ID" value="KAG7357373.1"/>
    <property type="molecule type" value="Genomic_DNA"/>
</dbReference>
<feature type="region of interest" description="Disordered" evidence="1">
    <location>
        <begin position="321"/>
        <end position="347"/>
    </location>
</feature>
<name>A0A9K3PS73_9STRA</name>
<dbReference type="Pfam" id="PF20710">
    <property type="entry name" value="DUF6824"/>
    <property type="match status" value="1"/>
</dbReference>